<proteinExistence type="predicted"/>
<dbReference type="CDD" id="cd06850">
    <property type="entry name" value="biotinyl_domain"/>
    <property type="match status" value="1"/>
</dbReference>
<dbReference type="AlphaFoldDB" id="A0A5C8GBP3"/>
<sequence length="137" mass="14728">MIKQYKITVNGKLYDVSVEEVGEILGGVQASKTISTFVNTDNANTNNNNKEKQISNKPQDSIPIDENAISIKAPMPGTILSFNVSVGDTVSEGQVLAILEAMKMENELVSPASGKVKSIHVEKGSSVVENQIILQII</sequence>
<dbReference type="PANTHER" id="PTHR45266">
    <property type="entry name" value="OXALOACETATE DECARBOXYLASE ALPHA CHAIN"/>
    <property type="match status" value="1"/>
</dbReference>
<evidence type="ECO:0000313" key="5">
    <source>
        <dbReference type="Proteomes" id="UP000322188"/>
    </source>
</evidence>
<feature type="domain" description="Lipoyl-binding" evidence="2">
    <location>
        <begin position="57"/>
        <end position="137"/>
    </location>
</feature>
<dbReference type="EMBL" id="SAYK01000008">
    <property type="protein sequence ID" value="TXJ59314.1"/>
    <property type="molecule type" value="Genomic_DNA"/>
</dbReference>
<accession>A0A5C8GBP3</accession>
<gene>
    <name evidence="3" type="ORF">EPJ69_07810</name>
    <name evidence="4" type="ORF">EPJ74_09365</name>
</gene>
<dbReference type="PROSITE" id="PS00188">
    <property type="entry name" value="BIOTIN"/>
    <property type="match status" value="1"/>
</dbReference>
<organism evidence="4 5">
    <name type="scientific">Brachyspira aalborgi</name>
    <dbReference type="NCBI Taxonomy" id="29522"/>
    <lineage>
        <taxon>Bacteria</taxon>
        <taxon>Pseudomonadati</taxon>
        <taxon>Spirochaetota</taxon>
        <taxon>Spirochaetia</taxon>
        <taxon>Brachyspirales</taxon>
        <taxon>Brachyspiraceae</taxon>
        <taxon>Brachyspira</taxon>
    </lineage>
</organism>
<dbReference type="EMBL" id="SAXX01000021">
    <property type="protein sequence ID" value="TXJ31532.1"/>
    <property type="molecule type" value="Genomic_DNA"/>
</dbReference>
<keyword evidence="1" id="KW-0092">Biotin</keyword>
<dbReference type="FunFam" id="2.40.50.100:FF:000003">
    <property type="entry name" value="Acetyl-CoA carboxylase biotin carboxyl carrier protein"/>
    <property type="match status" value="1"/>
</dbReference>
<reference evidence="5 6" key="1">
    <citation type="journal article" date="1992" name="Lakartidningen">
        <title>[Penicillin V and not amoxicillin is the first choice preparation in acute otitis].</title>
        <authorList>
            <person name="Kamme C."/>
            <person name="Lundgren K."/>
            <person name="Prellner K."/>
        </authorList>
    </citation>
    <scope>NUCLEOTIDE SEQUENCE [LARGE SCALE GENOMIC DNA]</scope>
    <source>
        <strain evidence="4 5">PC2022III</strain>
        <strain evidence="3 6">PC5538III-lc</strain>
    </source>
</reference>
<dbReference type="Gene3D" id="2.40.50.100">
    <property type="match status" value="1"/>
</dbReference>
<dbReference type="PROSITE" id="PS50968">
    <property type="entry name" value="BIOTINYL_LIPOYL"/>
    <property type="match status" value="1"/>
</dbReference>
<dbReference type="PANTHER" id="PTHR45266:SF3">
    <property type="entry name" value="OXALOACETATE DECARBOXYLASE ALPHA CHAIN"/>
    <property type="match status" value="1"/>
</dbReference>
<evidence type="ECO:0000313" key="6">
    <source>
        <dbReference type="Proteomes" id="UP000324707"/>
    </source>
</evidence>
<protein>
    <submittedName>
        <fullName evidence="4">Biotin/lipoyl-binding protein</fullName>
    </submittedName>
</protein>
<evidence type="ECO:0000313" key="4">
    <source>
        <dbReference type="EMBL" id="TXJ59314.1"/>
    </source>
</evidence>
<evidence type="ECO:0000256" key="1">
    <source>
        <dbReference type="ARBA" id="ARBA00023267"/>
    </source>
</evidence>
<dbReference type="RefSeq" id="WP_147561354.1">
    <property type="nucleotide sequence ID" value="NZ_SAXX01000021.1"/>
</dbReference>
<dbReference type="InterPro" id="IPR001882">
    <property type="entry name" value="Biotin_BS"/>
</dbReference>
<dbReference type="Proteomes" id="UP000324707">
    <property type="component" value="Unassembled WGS sequence"/>
</dbReference>
<evidence type="ECO:0000313" key="3">
    <source>
        <dbReference type="EMBL" id="TXJ31532.1"/>
    </source>
</evidence>
<dbReference type="GeneID" id="61067530"/>
<dbReference type="InterPro" id="IPR000089">
    <property type="entry name" value="Biotin_lipoyl"/>
</dbReference>
<dbReference type="SUPFAM" id="SSF51230">
    <property type="entry name" value="Single hybrid motif"/>
    <property type="match status" value="1"/>
</dbReference>
<dbReference type="InterPro" id="IPR050709">
    <property type="entry name" value="Biotin_Carboxyl_Carrier/Decarb"/>
</dbReference>
<name>A0A5C8GBP3_9SPIR</name>
<reference evidence="4" key="2">
    <citation type="submission" date="2019-01" db="EMBL/GenBank/DDBJ databases">
        <authorList>
            <person name="Thorell K."/>
        </authorList>
    </citation>
    <scope>NUCLEOTIDE SEQUENCE</scope>
    <source>
        <strain evidence="4">PC2022III</strain>
        <strain evidence="3">PC5538III-lc</strain>
    </source>
</reference>
<dbReference type="Proteomes" id="UP000322188">
    <property type="component" value="Unassembled WGS sequence"/>
</dbReference>
<comment type="caution">
    <text evidence="4">The sequence shown here is derived from an EMBL/GenBank/DDBJ whole genome shotgun (WGS) entry which is preliminary data.</text>
</comment>
<dbReference type="Pfam" id="PF00364">
    <property type="entry name" value="Biotin_lipoyl"/>
    <property type="match status" value="1"/>
</dbReference>
<evidence type="ECO:0000259" key="2">
    <source>
        <dbReference type="PROSITE" id="PS50968"/>
    </source>
</evidence>
<dbReference type="InterPro" id="IPR011053">
    <property type="entry name" value="Single_hybrid_motif"/>
</dbReference>